<proteinExistence type="predicted"/>
<name>A0A164TPK3_9AGAM</name>
<sequence>MSELAPPASSHNGRGVNGGTTSLLIEGAFFRELLGQPSEHRFTVSQILLVLHLDTFVAATDPTGSISDVDPNLTQSVLSGIKASLKDQSLPPFLLAMIREFLMSRVKILSPRSGSSQQDCEFVLALVVVAEAVGGCEGILDHAASSRASPNKSTDCLCASLYLWHLYNNNIIIIIMYICGGSIRVSLTMQYYVQHHLFSSVYSSIT</sequence>
<evidence type="ECO:0000313" key="2">
    <source>
        <dbReference type="Proteomes" id="UP000076722"/>
    </source>
</evidence>
<keyword evidence="2" id="KW-1185">Reference proteome</keyword>
<gene>
    <name evidence="1" type="ORF">SISNIDRAFT_511080</name>
</gene>
<accession>A0A164TPK3</accession>
<dbReference type="AlphaFoldDB" id="A0A164TPK3"/>
<reference evidence="1 2" key="1">
    <citation type="journal article" date="2016" name="Mol. Biol. Evol.">
        <title>Comparative Genomics of Early-Diverging Mushroom-Forming Fungi Provides Insights into the Origins of Lignocellulose Decay Capabilities.</title>
        <authorList>
            <person name="Nagy L.G."/>
            <person name="Riley R."/>
            <person name="Tritt A."/>
            <person name="Adam C."/>
            <person name="Daum C."/>
            <person name="Floudas D."/>
            <person name="Sun H."/>
            <person name="Yadav J.S."/>
            <person name="Pangilinan J."/>
            <person name="Larsson K.H."/>
            <person name="Matsuura K."/>
            <person name="Barry K."/>
            <person name="Labutti K."/>
            <person name="Kuo R."/>
            <person name="Ohm R.A."/>
            <person name="Bhattacharya S.S."/>
            <person name="Shirouzu T."/>
            <person name="Yoshinaga Y."/>
            <person name="Martin F.M."/>
            <person name="Grigoriev I.V."/>
            <person name="Hibbett D.S."/>
        </authorList>
    </citation>
    <scope>NUCLEOTIDE SEQUENCE [LARGE SCALE GENOMIC DNA]</scope>
    <source>
        <strain evidence="1 2">HHB9708</strain>
    </source>
</reference>
<dbReference type="EMBL" id="KV419410">
    <property type="protein sequence ID" value="KZS92541.1"/>
    <property type="molecule type" value="Genomic_DNA"/>
</dbReference>
<organism evidence="1 2">
    <name type="scientific">Sistotremastrum niveocremeum HHB9708</name>
    <dbReference type="NCBI Taxonomy" id="1314777"/>
    <lineage>
        <taxon>Eukaryota</taxon>
        <taxon>Fungi</taxon>
        <taxon>Dikarya</taxon>
        <taxon>Basidiomycota</taxon>
        <taxon>Agaricomycotina</taxon>
        <taxon>Agaricomycetes</taxon>
        <taxon>Sistotremastrales</taxon>
        <taxon>Sistotremastraceae</taxon>
        <taxon>Sertulicium</taxon>
        <taxon>Sertulicium niveocremeum</taxon>
    </lineage>
</organism>
<dbReference type="Proteomes" id="UP000076722">
    <property type="component" value="Unassembled WGS sequence"/>
</dbReference>
<protein>
    <submittedName>
        <fullName evidence="1">Uncharacterized protein</fullName>
    </submittedName>
</protein>
<evidence type="ECO:0000313" key="1">
    <source>
        <dbReference type="EMBL" id="KZS92541.1"/>
    </source>
</evidence>